<feature type="compositionally biased region" description="Basic and acidic residues" evidence="1">
    <location>
        <begin position="586"/>
        <end position="603"/>
    </location>
</feature>
<reference evidence="3" key="1">
    <citation type="submission" date="2021-02" db="EMBL/GenBank/DDBJ databases">
        <authorList>
            <person name="Dougan E. K."/>
            <person name="Rhodes N."/>
            <person name="Thang M."/>
            <person name="Chan C."/>
        </authorList>
    </citation>
    <scope>NUCLEOTIDE SEQUENCE</scope>
</reference>
<dbReference type="AlphaFoldDB" id="A0A812Z6J0"/>
<feature type="region of interest" description="Disordered" evidence="1">
    <location>
        <begin position="641"/>
        <end position="754"/>
    </location>
</feature>
<dbReference type="GO" id="GO:0004439">
    <property type="term" value="F:phosphatidylinositol-4,5-bisphosphate 5-phosphatase activity"/>
    <property type="evidence" value="ECO:0007669"/>
    <property type="project" value="TreeGrafter"/>
</dbReference>
<organism evidence="3 4">
    <name type="scientific">Symbiodinium necroappetens</name>
    <dbReference type="NCBI Taxonomy" id="1628268"/>
    <lineage>
        <taxon>Eukaryota</taxon>
        <taxon>Sar</taxon>
        <taxon>Alveolata</taxon>
        <taxon>Dinophyceae</taxon>
        <taxon>Suessiales</taxon>
        <taxon>Symbiodiniaceae</taxon>
        <taxon>Symbiodinium</taxon>
    </lineage>
</organism>
<dbReference type="SUPFAM" id="SSF55277">
    <property type="entry name" value="GYF domain"/>
    <property type="match status" value="1"/>
</dbReference>
<gene>
    <name evidence="3" type="primary">IP5P14</name>
    <name evidence="3" type="ORF">SNEC2469_LOCUS24100</name>
</gene>
<dbReference type="PANTHER" id="PTHR11200:SF291">
    <property type="entry name" value="INOSITOL 5-PHOSPHATASE"/>
    <property type="match status" value="1"/>
</dbReference>
<feature type="compositionally biased region" description="Basic and acidic residues" evidence="1">
    <location>
        <begin position="846"/>
        <end position="861"/>
    </location>
</feature>
<dbReference type="PANTHER" id="PTHR11200">
    <property type="entry name" value="INOSITOL 5-PHOSPHATASE"/>
    <property type="match status" value="1"/>
</dbReference>
<feature type="compositionally biased region" description="Basic and acidic residues" evidence="1">
    <location>
        <begin position="641"/>
        <end position="652"/>
    </location>
</feature>
<feature type="region of interest" description="Disordered" evidence="1">
    <location>
        <begin position="566"/>
        <end position="615"/>
    </location>
</feature>
<feature type="compositionally biased region" description="Basic and acidic residues" evidence="1">
    <location>
        <begin position="404"/>
        <end position="415"/>
    </location>
</feature>
<feature type="domain" description="GYF" evidence="2">
    <location>
        <begin position="992"/>
        <end position="1053"/>
    </location>
</feature>
<feature type="non-terminal residue" evidence="3">
    <location>
        <position position="1058"/>
    </location>
</feature>
<evidence type="ECO:0000259" key="2">
    <source>
        <dbReference type="PROSITE" id="PS50829"/>
    </source>
</evidence>
<dbReference type="EMBL" id="CAJNJA010045908">
    <property type="protein sequence ID" value="CAE7813036.1"/>
    <property type="molecule type" value="Genomic_DNA"/>
</dbReference>
<name>A0A812Z6J0_9DINO</name>
<protein>
    <submittedName>
        <fullName evidence="3">IP5P14 protein</fullName>
    </submittedName>
</protein>
<evidence type="ECO:0000256" key="1">
    <source>
        <dbReference type="SAM" id="MobiDB-lite"/>
    </source>
</evidence>
<sequence>NEVIALAGDGWIPRGGLLKESLESPPSLTQQDLGNSPGIYDIIVVGIQEAVLGAKDAVQQGGSIRHHHELTEGLLRHLGDDYSLFATSSRGAMVLLLFASKFAPPIDNIEKSGENTGLGHIFHNKGFFFGDLNYRLDIPPDVLGLASEAAANQVQEAQIREIMRLIEAKDFAKLTKYDQLQQEMTAGKVLQGFSALVPTWEPTYRMQKGKVGVNFDTARVPSYCDRILHRSMPGCTGSLQLVSFNSAPEVASSDHKPIASDWLLKASHPEGSARKRLCLEKLSTRMHSKVQPVLKVTVFPNKAEDEQAVSKCRGSPGQGEEAVHVWEALGFVATVGPDDHILIHIWDQNKEWPIDGLVGVVVLPLAQPCVSFREPIIGYGELNGTIEGLLRISSEPGLPLKAMAPKDKERLDGPGKGRGRGGRGKGGKGGAPVGVASDTAKRLQELDGGSVEAESNFEILRAQRAQARKGVKQFKDIRENEGVDEDDPLNSIDDGIRLEPFNMRREMREGHFDESGFYVLNKDEEKKVTDAWLDTVDQAERTATFRAADKQNKALDTAANRLSAMAKNLGPDSEGEEEDDEDKDEGEGAEKKEAAEDPKKTAEEEAQEDEKDEATIIDMLEELVAFLEPLESPAMALARVRRGDARGKEPVLKTRARMRKARAEATQAVTLSSKDGDARPKRKKFNEWGYEEPSSMDAPVAAEAQPEQVPAAPALDKAAPIGADTAAAEADASTQAAEQKSISDEDRGKVETELAKAEAARAAAAAAVAAERAAAAESAKAAAEKSSVTNAAAVAEAAAKAAADEKAAEEAAKAFAAEMKMSRSIARALVPEQGPEAAAIVNLNSEETRDVREKAMPKLPEEVPADGPPRPGHRRKAAPVDDEEAARRAKMSRLTDLCDRLLERGVLVYDSARELLAIDVRQRKGENLTGEEELAEPPKQAEATKGDKRPANDAAPEVQFTNKRFKAGASDAPVVETVSANSTSSAGPSSTSLLWQFRWGHNPDEINGPFDSVTMQGWMMQGCFSDERPAEFRQCDEKNQPKERCWHRWDKIDFELYM</sequence>
<feature type="compositionally biased region" description="Basic and acidic residues" evidence="1">
    <location>
        <begin position="942"/>
        <end position="951"/>
    </location>
</feature>
<dbReference type="InterPro" id="IPR036691">
    <property type="entry name" value="Endo/exonu/phosph_ase_sf"/>
</dbReference>
<accession>A0A812Z6J0</accession>
<dbReference type="InterPro" id="IPR035445">
    <property type="entry name" value="GYF-like_dom_sf"/>
</dbReference>
<feature type="region of interest" description="Disordered" evidence="1">
    <location>
        <begin position="400"/>
        <end position="435"/>
    </location>
</feature>
<feature type="region of interest" description="Disordered" evidence="1">
    <location>
        <begin position="841"/>
        <end position="887"/>
    </location>
</feature>
<comment type="caution">
    <text evidence="3">The sequence shown here is derived from an EMBL/GenBank/DDBJ whole genome shotgun (WGS) entry which is preliminary data.</text>
</comment>
<evidence type="ECO:0000313" key="3">
    <source>
        <dbReference type="EMBL" id="CAE7813036.1"/>
    </source>
</evidence>
<dbReference type="PROSITE" id="PS50829">
    <property type="entry name" value="GYF"/>
    <property type="match status" value="1"/>
</dbReference>
<dbReference type="Gene3D" id="3.60.10.10">
    <property type="entry name" value="Endonuclease/exonuclease/phosphatase"/>
    <property type="match status" value="2"/>
</dbReference>
<dbReference type="SMART" id="SM00128">
    <property type="entry name" value="IPPc"/>
    <property type="match status" value="1"/>
</dbReference>
<dbReference type="OrthoDB" id="437190at2759"/>
<dbReference type="Proteomes" id="UP000601435">
    <property type="component" value="Unassembled WGS sequence"/>
</dbReference>
<feature type="compositionally biased region" description="Basic and acidic residues" evidence="1">
    <location>
        <begin position="741"/>
        <end position="754"/>
    </location>
</feature>
<dbReference type="InterPro" id="IPR003169">
    <property type="entry name" value="GYF"/>
</dbReference>
<dbReference type="SUPFAM" id="SSF56219">
    <property type="entry name" value="DNase I-like"/>
    <property type="match status" value="1"/>
</dbReference>
<dbReference type="InterPro" id="IPR046985">
    <property type="entry name" value="IP5"/>
</dbReference>
<keyword evidence="4" id="KW-1185">Reference proteome</keyword>
<evidence type="ECO:0000313" key="4">
    <source>
        <dbReference type="Proteomes" id="UP000601435"/>
    </source>
</evidence>
<feature type="compositionally biased region" description="Low complexity" evidence="1">
    <location>
        <begin position="698"/>
        <end position="739"/>
    </location>
</feature>
<feature type="compositionally biased region" description="Basic residues" evidence="1">
    <location>
        <begin position="417"/>
        <end position="426"/>
    </location>
</feature>
<dbReference type="Gene3D" id="3.30.1490.40">
    <property type="match status" value="1"/>
</dbReference>
<proteinExistence type="predicted"/>
<dbReference type="Pfam" id="PF22669">
    <property type="entry name" value="Exo_endo_phos2"/>
    <property type="match status" value="1"/>
</dbReference>
<dbReference type="InterPro" id="IPR000300">
    <property type="entry name" value="IPPc"/>
</dbReference>
<feature type="compositionally biased region" description="Acidic residues" evidence="1">
    <location>
        <begin position="573"/>
        <end position="585"/>
    </location>
</feature>
<dbReference type="GO" id="GO:0046856">
    <property type="term" value="P:phosphatidylinositol dephosphorylation"/>
    <property type="evidence" value="ECO:0007669"/>
    <property type="project" value="InterPro"/>
</dbReference>
<feature type="region of interest" description="Disordered" evidence="1">
    <location>
        <begin position="927"/>
        <end position="958"/>
    </location>
</feature>